<dbReference type="InterPro" id="IPR025380">
    <property type="entry name" value="DUF4369"/>
</dbReference>
<dbReference type="PROSITE" id="PS51257">
    <property type="entry name" value="PROKAR_LIPOPROTEIN"/>
    <property type="match status" value="1"/>
</dbReference>
<evidence type="ECO:0000313" key="3">
    <source>
        <dbReference type="Proteomes" id="UP001595953"/>
    </source>
</evidence>
<sequence>MKRILFLITIVTLSACNTETHNFTLKANIKGLKKGTVYLERDLDSTFLTLDSLVINGNSEFELHTNLEEPEVLYIRLNKNANEQVAAAFFAVEGVTEFNSTLKNFNFDAKIKGSKQHELLEEYMTTISKLNNRNLDQIKENFENRKSNDSIGNMSFQDYQNNLIKRKYSYTINFALNNKTSEIAPYLAVYEIPNTSTRYLDTIYNSLQDNLKTSLYGKKLKVIIDQRKAAPSNLE</sequence>
<proteinExistence type="predicted"/>
<dbReference type="RefSeq" id="WP_387960453.1">
    <property type="nucleotide sequence ID" value="NZ_JBHSGP010000005.1"/>
</dbReference>
<dbReference type="Pfam" id="PF14289">
    <property type="entry name" value="DUF4369"/>
    <property type="match status" value="1"/>
</dbReference>
<accession>A0ABV9MYK4</accession>
<feature type="domain" description="DUF4369" evidence="1">
    <location>
        <begin position="23"/>
        <end position="120"/>
    </location>
</feature>
<gene>
    <name evidence="2" type="ORF">ACFO5O_02025</name>
</gene>
<keyword evidence="3" id="KW-1185">Reference proteome</keyword>
<comment type="caution">
    <text evidence="2">The sequence shown here is derived from an EMBL/GenBank/DDBJ whole genome shotgun (WGS) entry which is preliminary data.</text>
</comment>
<protein>
    <submittedName>
        <fullName evidence="2">DUF4369 domain-containing protein</fullName>
    </submittedName>
</protein>
<name>A0ABV9MYK4_9FLAO</name>
<dbReference type="Proteomes" id="UP001595953">
    <property type="component" value="Unassembled WGS sequence"/>
</dbReference>
<reference evidence="3" key="1">
    <citation type="journal article" date="2019" name="Int. J. Syst. Evol. Microbiol.">
        <title>The Global Catalogue of Microorganisms (GCM) 10K type strain sequencing project: providing services to taxonomists for standard genome sequencing and annotation.</title>
        <authorList>
            <consortium name="The Broad Institute Genomics Platform"/>
            <consortium name="The Broad Institute Genome Sequencing Center for Infectious Disease"/>
            <person name="Wu L."/>
            <person name="Ma J."/>
        </authorList>
    </citation>
    <scope>NUCLEOTIDE SEQUENCE [LARGE SCALE GENOMIC DNA]</scope>
    <source>
        <strain evidence="3">CCUG 63682</strain>
    </source>
</reference>
<evidence type="ECO:0000313" key="2">
    <source>
        <dbReference type="EMBL" id="MFC4721081.1"/>
    </source>
</evidence>
<evidence type="ECO:0000259" key="1">
    <source>
        <dbReference type="Pfam" id="PF14289"/>
    </source>
</evidence>
<organism evidence="2 3">
    <name type="scientific">Geojedonia litorea</name>
    <dbReference type="NCBI Taxonomy" id="1268269"/>
    <lineage>
        <taxon>Bacteria</taxon>
        <taxon>Pseudomonadati</taxon>
        <taxon>Bacteroidota</taxon>
        <taxon>Flavobacteriia</taxon>
        <taxon>Flavobacteriales</taxon>
        <taxon>Flavobacteriaceae</taxon>
        <taxon>Geojedonia</taxon>
    </lineage>
</organism>
<dbReference type="EMBL" id="JBHSGP010000005">
    <property type="protein sequence ID" value="MFC4721081.1"/>
    <property type="molecule type" value="Genomic_DNA"/>
</dbReference>